<dbReference type="EMBL" id="MN739278">
    <property type="protein sequence ID" value="QHS96757.1"/>
    <property type="molecule type" value="Genomic_DNA"/>
</dbReference>
<reference evidence="2" key="1">
    <citation type="journal article" date="2020" name="Nature">
        <title>Giant virus diversity and host interactions through global metagenomics.</title>
        <authorList>
            <person name="Schulz F."/>
            <person name="Roux S."/>
            <person name="Paez-Espino D."/>
            <person name="Jungbluth S."/>
            <person name="Walsh D.A."/>
            <person name="Denef V.J."/>
            <person name="McMahon K.D."/>
            <person name="Konstantinidis K.T."/>
            <person name="Eloe-Fadrosh E.A."/>
            <person name="Kyrpides N.C."/>
            <person name="Woyke T."/>
        </authorList>
    </citation>
    <scope>NUCLEOTIDE SEQUENCE</scope>
    <source>
        <strain evidence="2">GVMAG-M-3300020166-5</strain>
    </source>
</reference>
<keyword evidence="1" id="KW-0812">Transmembrane</keyword>
<dbReference type="SUPFAM" id="SSF57850">
    <property type="entry name" value="RING/U-box"/>
    <property type="match status" value="1"/>
</dbReference>
<keyword evidence="1" id="KW-1133">Transmembrane helix</keyword>
<protein>
    <submittedName>
        <fullName evidence="2">Uncharacterized protein</fullName>
    </submittedName>
</protein>
<organism evidence="2">
    <name type="scientific">viral metagenome</name>
    <dbReference type="NCBI Taxonomy" id="1070528"/>
    <lineage>
        <taxon>unclassified sequences</taxon>
        <taxon>metagenomes</taxon>
        <taxon>organismal metagenomes</taxon>
    </lineage>
</organism>
<accession>A0A6C0BWQ5</accession>
<dbReference type="InterPro" id="IPR013083">
    <property type="entry name" value="Znf_RING/FYVE/PHD"/>
</dbReference>
<proteinExistence type="predicted"/>
<feature type="transmembrane region" description="Helical" evidence="1">
    <location>
        <begin position="139"/>
        <end position="158"/>
    </location>
</feature>
<dbReference type="AlphaFoldDB" id="A0A6C0BWQ5"/>
<sequence length="162" mass="18643">MNNREPGRECVICMNEHFVDDNANPSDNVLLEVNNIHGVIKECTCTYLVHPLCIYQWIYNKPTCLMCDSFIMVPPPPPPLLPIHIPTTNTNIPPSPLPPPSYELYRYAQSIREEHIHEPDNEDEYFELHNEDNITQPDCVKIMCIFLIIILIISGWIVSTVT</sequence>
<dbReference type="Gene3D" id="3.30.40.10">
    <property type="entry name" value="Zinc/RING finger domain, C3HC4 (zinc finger)"/>
    <property type="match status" value="1"/>
</dbReference>
<evidence type="ECO:0000313" key="2">
    <source>
        <dbReference type="EMBL" id="QHS96757.1"/>
    </source>
</evidence>
<evidence type="ECO:0000256" key="1">
    <source>
        <dbReference type="SAM" id="Phobius"/>
    </source>
</evidence>
<name>A0A6C0BWQ5_9ZZZZ</name>
<keyword evidence="1" id="KW-0472">Membrane</keyword>